<dbReference type="AlphaFoldDB" id="A0A9P7YGJ3"/>
<comment type="caution">
    <text evidence="1">The sequence shown here is derived from an EMBL/GenBank/DDBJ whole genome shotgun (WGS) entry which is preliminary data.</text>
</comment>
<evidence type="ECO:0000313" key="2">
    <source>
        <dbReference type="Proteomes" id="UP000824998"/>
    </source>
</evidence>
<accession>A0A9P7YGJ3</accession>
<sequence>MKRGKIGMLFTASSVILSTLFCSQVLKLWIDKAGVPRRAAEISYMTSFTFHQFSPVQARRPRTRLPLHPNFGCTVVISPLLINLTFCESTGWLFHSRSKI</sequence>
<name>A0A9P7YGJ3_9HELO</name>
<dbReference type="Proteomes" id="UP000824998">
    <property type="component" value="Unassembled WGS sequence"/>
</dbReference>
<protein>
    <submittedName>
        <fullName evidence="1">Uncharacterized protein</fullName>
    </submittedName>
</protein>
<proteinExistence type="predicted"/>
<organism evidence="1 2">
    <name type="scientific">Amylocarpus encephaloides</name>
    <dbReference type="NCBI Taxonomy" id="45428"/>
    <lineage>
        <taxon>Eukaryota</taxon>
        <taxon>Fungi</taxon>
        <taxon>Dikarya</taxon>
        <taxon>Ascomycota</taxon>
        <taxon>Pezizomycotina</taxon>
        <taxon>Leotiomycetes</taxon>
        <taxon>Helotiales</taxon>
        <taxon>Helotiales incertae sedis</taxon>
        <taxon>Amylocarpus</taxon>
    </lineage>
</organism>
<gene>
    <name evidence="1" type="ORF">BJ875DRAFT_466324</name>
</gene>
<keyword evidence="2" id="KW-1185">Reference proteome</keyword>
<reference evidence="1" key="1">
    <citation type="journal article" date="2021" name="IMA Fungus">
        <title>Genomic characterization of three marine fungi, including Emericellopsis atlantica sp. nov. with signatures of a generalist lifestyle and marine biomass degradation.</title>
        <authorList>
            <person name="Hagestad O.C."/>
            <person name="Hou L."/>
            <person name="Andersen J.H."/>
            <person name="Hansen E.H."/>
            <person name="Altermark B."/>
            <person name="Li C."/>
            <person name="Kuhnert E."/>
            <person name="Cox R.J."/>
            <person name="Crous P.W."/>
            <person name="Spatafora J.W."/>
            <person name="Lail K."/>
            <person name="Amirebrahimi M."/>
            <person name="Lipzen A."/>
            <person name="Pangilinan J."/>
            <person name="Andreopoulos W."/>
            <person name="Hayes R.D."/>
            <person name="Ng V."/>
            <person name="Grigoriev I.V."/>
            <person name="Jackson S.A."/>
            <person name="Sutton T.D.S."/>
            <person name="Dobson A.D.W."/>
            <person name="Rama T."/>
        </authorList>
    </citation>
    <scope>NUCLEOTIDE SEQUENCE</scope>
    <source>
        <strain evidence="1">TRa018bII</strain>
    </source>
</reference>
<dbReference type="EMBL" id="MU251540">
    <property type="protein sequence ID" value="KAG9232608.1"/>
    <property type="molecule type" value="Genomic_DNA"/>
</dbReference>
<evidence type="ECO:0000313" key="1">
    <source>
        <dbReference type="EMBL" id="KAG9232608.1"/>
    </source>
</evidence>